<dbReference type="PANTHER" id="PTHR13140:SF857">
    <property type="entry name" value="MYOSIN-11"/>
    <property type="match status" value="1"/>
</dbReference>
<evidence type="ECO:0000256" key="2">
    <source>
        <dbReference type="ARBA" id="ARBA00022741"/>
    </source>
</evidence>
<dbReference type="GO" id="GO:0016020">
    <property type="term" value="C:membrane"/>
    <property type="evidence" value="ECO:0007669"/>
    <property type="project" value="TreeGrafter"/>
</dbReference>
<keyword evidence="5 8" id="KW-0518">Myosin</keyword>
<proteinExistence type="inferred from homology"/>
<keyword evidence="2" id="KW-0547">Nucleotide-binding</keyword>
<keyword evidence="3" id="KW-0067">ATP-binding</keyword>
<feature type="domain" description="Myosin motor" evidence="9">
    <location>
        <begin position="1"/>
        <end position="182"/>
    </location>
</feature>
<sequence length="182" mass="20863">MAELTHLNEASVVHNLHTRYQADLIYTYSGLFLVTVNPYCPLPIYTNEYVKMYKGRNREESRPHIFAMADEAFRNLVEEGENQSILVTQVQEKRRTPRRSYNTLQLLLQQIPLTLDLAISSYPPCHNRFSGRTPFWRRLETPRPSGITTLPALASSSVLSSPGPARYRVLRSIGISWRSPVS</sequence>
<dbReference type="RefSeq" id="XP_067479798.1">
    <property type="nucleotide sequence ID" value="XM_067627257.1"/>
</dbReference>
<dbReference type="GO" id="GO:0005737">
    <property type="term" value="C:cytoplasm"/>
    <property type="evidence" value="ECO:0007669"/>
    <property type="project" value="TreeGrafter"/>
</dbReference>
<dbReference type="GeneID" id="93579745"/>
<organism evidence="10 11">
    <name type="scientific">Aspergillus brasiliensis (strain CBS 101740 / IMI 381727 / IBT 21946)</name>
    <dbReference type="NCBI Taxonomy" id="767769"/>
    <lineage>
        <taxon>Eukaryota</taxon>
        <taxon>Fungi</taxon>
        <taxon>Dikarya</taxon>
        <taxon>Ascomycota</taxon>
        <taxon>Pezizomycotina</taxon>
        <taxon>Eurotiomycetes</taxon>
        <taxon>Eurotiomycetidae</taxon>
        <taxon>Eurotiales</taxon>
        <taxon>Aspergillaceae</taxon>
        <taxon>Aspergillus</taxon>
        <taxon>Aspergillus subgen. Circumdati</taxon>
    </lineage>
</organism>
<dbReference type="GO" id="GO:0007015">
    <property type="term" value="P:actin filament organization"/>
    <property type="evidence" value="ECO:0007669"/>
    <property type="project" value="TreeGrafter"/>
</dbReference>
<dbReference type="InterPro" id="IPR027417">
    <property type="entry name" value="P-loop_NTPase"/>
</dbReference>
<dbReference type="Proteomes" id="UP000184499">
    <property type="component" value="Unassembled WGS sequence"/>
</dbReference>
<evidence type="ECO:0000256" key="3">
    <source>
        <dbReference type="ARBA" id="ARBA00022840"/>
    </source>
</evidence>
<dbReference type="EMBL" id="KV878683">
    <property type="protein sequence ID" value="OJJ72550.1"/>
    <property type="molecule type" value="Genomic_DNA"/>
</dbReference>
<protein>
    <recommendedName>
        <fullName evidence="9">Myosin motor domain-containing protein</fullName>
    </recommendedName>
</protein>
<comment type="similarity">
    <text evidence="1 8">Belongs to the TRAFAC class myosin-kinesin ATPase superfamily. Myosin family.</text>
</comment>
<evidence type="ECO:0000256" key="5">
    <source>
        <dbReference type="ARBA" id="ARBA00023123"/>
    </source>
</evidence>
<keyword evidence="6" id="KW-0505">Motor protein</keyword>
<dbReference type="InterPro" id="IPR036961">
    <property type="entry name" value="Kinesin_motor_dom_sf"/>
</dbReference>
<dbReference type="GO" id="GO:0051015">
    <property type="term" value="F:actin filament binding"/>
    <property type="evidence" value="ECO:0007669"/>
    <property type="project" value="TreeGrafter"/>
</dbReference>
<evidence type="ECO:0000256" key="1">
    <source>
        <dbReference type="ARBA" id="ARBA00008314"/>
    </source>
</evidence>
<dbReference type="SMART" id="SM00242">
    <property type="entry name" value="MYSc"/>
    <property type="match status" value="1"/>
</dbReference>
<dbReference type="PANTHER" id="PTHR13140">
    <property type="entry name" value="MYOSIN"/>
    <property type="match status" value="1"/>
</dbReference>
<evidence type="ECO:0000259" key="9">
    <source>
        <dbReference type="PROSITE" id="PS51456"/>
    </source>
</evidence>
<dbReference type="GO" id="GO:0016459">
    <property type="term" value="C:myosin complex"/>
    <property type="evidence" value="ECO:0007669"/>
    <property type="project" value="UniProtKB-KW"/>
</dbReference>
<dbReference type="GO" id="GO:0000146">
    <property type="term" value="F:microfilament motor activity"/>
    <property type="evidence" value="ECO:0007669"/>
    <property type="project" value="TreeGrafter"/>
</dbReference>
<name>A0A1L9ULW4_ASPBC</name>
<dbReference type="Pfam" id="PF00063">
    <property type="entry name" value="Myosin_head"/>
    <property type="match status" value="1"/>
</dbReference>
<keyword evidence="11" id="KW-1185">Reference proteome</keyword>
<reference evidence="11" key="1">
    <citation type="journal article" date="2017" name="Genome Biol.">
        <title>Comparative genomics reveals high biological diversity and specific adaptations in the industrially and medically important fungal genus Aspergillus.</title>
        <authorList>
            <person name="de Vries R.P."/>
            <person name="Riley R."/>
            <person name="Wiebenga A."/>
            <person name="Aguilar-Osorio G."/>
            <person name="Amillis S."/>
            <person name="Uchima C.A."/>
            <person name="Anderluh G."/>
            <person name="Asadollahi M."/>
            <person name="Askin M."/>
            <person name="Barry K."/>
            <person name="Battaglia E."/>
            <person name="Bayram O."/>
            <person name="Benocci T."/>
            <person name="Braus-Stromeyer S.A."/>
            <person name="Caldana C."/>
            <person name="Canovas D."/>
            <person name="Cerqueira G.C."/>
            <person name="Chen F."/>
            <person name="Chen W."/>
            <person name="Choi C."/>
            <person name="Clum A."/>
            <person name="Dos Santos R.A."/>
            <person name="Damasio A.R."/>
            <person name="Diallinas G."/>
            <person name="Emri T."/>
            <person name="Fekete E."/>
            <person name="Flipphi M."/>
            <person name="Freyberg S."/>
            <person name="Gallo A."/>
            <person name="Gournas C."/>
            <person name="Habgood R."/>
            <person name="Hainaut M."/>
            <person name="Harispe M.L."/>
            <person name="Henrissat B."/>
            <person name="Hilden K.S."/>
            <person name="Hope R."/>
            <person name="Hossain A."/>
            <person name="Karabika E."/>
            <person name="Karaffa L."/>
            <person name="Karanyi Z."/>
            <person name="Krasevec N."/>
            <person name="Kuo A."/>
            <person name="Kusch H."/>
            <person name="LaButti K."/>
            <person name="Lagendijk E.L."/>
            <person name="Lapidus A."/>
            <person name="Levasseur A."/>
            <person name="Lindquist E."/>
            <person name="Lipzen A."/>
            <person name="Logrieco A.F."/>
            <person name="MacCabe A."/>
            <person name="Maekelae M.R."/>
            <person name="Malavazi I."/>
            <person name="Melin P."/>
            <person name="Meyer V."/>
            <person name="Mielnichuk N."/>
            <person name="Miskei M."/>
            <person name="Molnar A.P."/>
            <person name="Mule G."/>
            <person name="Ngan C.Y."/>
            <person name="Orejas M."/>
            <person name="Orosz E."/>
            <person name="Ouedraogo J.P."/>
            <person name="Overkamp K.M."/>
            <person name="Park H.-S."/>
            <person name="Perrone G."/>
            <person name="Piumi F."/>
            <person name="Punt P.J."/>
            <person name="Ram A.F."/>
            <person name="Ramon A."/>
            <person name="Rauscher S."/>
            <person name="Record E."/>
            <person name="Riano-Pachon D.M."/>
            <person name="Robert V."/>
            <person name="Roehrig J."/>
            <person name="Ruller R."/>
            <person name="Salamov A."/>
            <person name="Salih N.S."/>
            <person name="Samson R.A."/>
            <person name="Sandor E."/>
            <person name="Sanguinetti M."/>
            <person name="Schuetze T."/>
            <person name="Sepcic K."/>
            <person name="Shelest E."/>
            <person name="Sherlock G."/>
            <person name="Sophianopoulou V."/>
            <person name="Squina F.M."/>
            <person name="Sun H."/>
            <person name="Susca A."/>
            <person name="Todd R.B."/>
            <person name="Tsang A."/>
            <person name="Unkles S.E."/>
            <person name="van de Wiele N."/>
            <person name="van Rossen-Uffink D."/>
            <person name="Oliveira J.V."/>
            <person name="Vesth T.C."/>
            <person name="Visser J."/>
            <person name="Yu J.-H."/>
            <person name="Zhou M."/>
            <person name="Andersen M.R."/>
            <person name="Archer D.B."/>
            <person name="Baker S.E."/>
            <person name="Benoit I."/>
            <person name="Brakhage A.A."/>
            <person name="Braus G.H."/>
            <person name="Fischer R."/>
            <person name="Frisvad J.C."/>
            <person name="Goldman G.H."/>
            <person name="Houbraken J."/>
            <person name="Oakley B."/>
            <person name="Pocsi I."/>
            <person name="Scazzocchio C."/>
            <person name="Seiboth B."/>
            <person name="vanKuyk P.A."/>
            <person name="Wortman J."/>
            <person name="Dyer P.S."/>
            <person name="Grigoriev I.V."/>
        </authorList>
    </citation>
    <scope>NUCLEOTIDE SEQUENCE [LARGE SCALE GENOMIC DNA]</scope>
    <source>
        <strain evidence="11">CBS 101740 / IMI 381727 / IBT 21946</strain>
    </source>
</reference>
<accession>A0A1L9ULW4</accession>
<dbReference type="VEuPathDB" id="FungiDB:ASPBRDRAFT_545788"/>
<gene>
    <name evidence="10" type="ORF">ASPBRDRAFT_545788</name>
</gene>
<dbReference type="PROSITE" id="PS51456">
    <property type="entry name" value="MYOSIN_MOTOR"/>
    <property type="match status" value="1"/>
</dbReference>
<evidence type="ECO:0000256" key="4">
    <source>
        <dbReference type="ARBA" id="ARBA00023054"/>
    </source>
</evidence>
<comment type="caution">
    <text evidence="8">Lacks conserved residue(s) required for the propagation of feature annotation.</text>
</comment>
<dbReference type="GO" id="GO:0005524">
    <property type="term" value="F:ATP binding"/>
    <property type="evidence" value="ECO:0007669"/>
    <property type="project" value="UniProtKB-KW"/>
</dbReference>
<keyword evidence="4" id="KW-0175">Coiled coil</keyword>
<evidence type="ECO:0000256" key="7">
    <source>
        <dbReference type="ARBA" id="ARBA00023203"/>
    </source>
</evidence>
<evidence type="ECO:0000313" key="11">
    <source>
        <dbReference type="Proteomes" id="UP000184499"/>
    </source>
</evidence>
<evidence type="ECO:0000313" key="10">
    <source>
        <dbReference type="EMBL" id="OJJ72550.1"/>
    </source>
</evidence>
<dbReference type="AlphaFoldDB" id="A0A1L9ULW4"/>
<dbReference type="SUPFAM" id="SSF52540">
    <property type="entry name" value="P-loop containing nucleoside triphosphate hydrolases"/>
    <property type="match status" value="1"/>
</dbReference>
<evidence type="ECO:0000256" key="8">
    <source>
        <dbReference type="PROSITE-ProRule" id="PRU00782"/>
    </source>
</evidence>
<evidence type="ECO:0000256" key="6">
    <source>
        <dbReference type="ARBA" id="ARBA00023175"/>
    </source>
</evidence>
<dbReference type="OrthoDB" id="6108017at2759"/>
<keyword evidence="7 8" id="KW-0009">Actin-binding</keyword>
<dbReference type="InterPro" id="IPR001609">
    <property type="entry name" value="Myosin_head_motor_dom-like"/>
</dbReference>
<dbReference type="STRING" id="767769.A0A1L9ULW4"/>
<dbReference type="Gene3D" id="3.40.850.10">
    <property type="entry name" value="Kinesin motor domain"/>
    <property type="match status" value="1"/>
</dbReference>